<gene>
    <name evidence="8" type="ORF">SCF082_LOCUS10577</name>
</gene>
<dbReference type="Pfam" id="PF02263">
    <property type="entry name" value="GBP"/>
    <property type="match status" value="1"/>
</dbReference>
<dbReference type="Gene3D" id="3.40.1700.10">
    <property type="entry name" value="DNA integrity scanning protein, DisA, N-terminal domain"/>
    <property type="match status" value="1"/>
</dbReference>
<protein>
    <submittedName>
        <fullName evidence="8">Diadenylate cyclase CdaS (DAC) (Cyclic-di-AMP synthase) (C-di-AMP synthase)</fullName>
    </submittedName>
</protein>
<keyword evidence="4" id="KW-0547">Nucleotide-binding</keyword>
<dbReference type="InterPro" id="IPR050338">
    <property type="entry name" value="DisA"/>
</dbReference>
<dbReference type="Gene3D" id="3.40.50.300">
    <property type="entry name" value="P-loop containing nucleotide triphosphate hydrolases"/>
    <property type="match status" value="1"/>
</dbReference>
<dbReference type="PROSITE" id="PS51794">
    <property type="entry name" value="DAC"/>
    <property type="match status" value="1"/>
</dbReference>
<feature type="region of interest" description="Disordered" evidence="6">
    <location>
        <begin position="792"/>
        <end position="820"/>
    </location>
</feature>
<evidence type="ECO:0000256" key="4">
    <source>
        <dbReference type="ARBA" id="ARBA00022741"/>
    </source>
</evidence>
<comment type="catalytic activity">
    <reaction evidence="1">
        <text>2 ATP = 3',3'-c-di-AMP + 2 diphosphate</text>
        <dbReference type="Rhea" id="RHEA:35655"/>
        <dbReference type="ChEBI" id="CHEBI:30616"/>
        <dbReference type="ChEBI" id="CHEBI:33019"/>
        <dbReference type="ChEBI" id="CHEBI:71500"/>
        <dbReference type="EC" id="2.7.7.85"/>
    </reaction>
</comment>
<keyword evidence="3" id="KW-0548">Nucleotidyltransferase</keyword>
<dbReference type="InterPro" id="IPR036888">
    <property type="entry name" value="DNA_integrity_DisA_N_sf"/>
</dbReference>
<evidence type="ECO:0000259" key="7">
    <source>
        <dbReference type="PROSITE" id="PS51794"/>
    </source>
</evidence>
<feature type="compositionally biased region" description="Basic and acidic residues" evidence="6">
    <location>
        <begin position="792"/>
        <end position="806"/>
    </location>
</feature>
<dbReference type="InterPro" id="IPR003390">
    <property type="entry name" value="DNA_integrity_scan_DisA_N"/>
</dbReference>
<comment type="caution">
    <text evidence="8">The sequence shown here is derived from an EMBL/GenBank/DDBJ whole genome shotgun (WGS) entry which is preliminary data.</text>
</comment>
<reference evidence="8 9" key="1">
    <citation type="submission" date="2024-02" db="EMBL/GenBank/DDBJ databases">
        <authorList>
            <person name="Chen Y."/>
            <person name="Shah S."/>
            <person name="Dougan E. K."/>
            <person name="Thang M."/>
            <person name="Chan C."/>
        </authorList>
    </citation>
    <scope>NUCLEOTIDE SEQUENCE [LARGE SCALE GENOMIC DNA]</scope>
</reference>
<accession>A0ABP0J7L9</accession>
<sequence>MVGQKLFSFPPPGRAHLHEEVLQSIEQSSRKLRVIAIVGEGRAGKSQLGNELLQTNVFATAATPEAVTEGVDIVLDGGRLVLDCEGFNNALASSRLEVLLIGTALASTLIFVMDGKLSEEGLNMLAGALTEAQLLEKQLPTRLVLVVNKCTLDYKASALEDALAKDHGRRDSRDAIKRAFPRRHFVAIPFDPSGGDAYQQGLNALRAALDAESSSELVFDGARLAGAIRGLSIKVGAGDFDLPSIHQHIMGEFLQGEVDAAMDGFMRRIPKVIEYDPDFKVDIDAGINLFDAAIQRLSLHTCSGQVHQFREQLQGKLEDVAEERRTANEALGNRTEPWRDVLRRGCALLSARQVGARLVVQRKQDLSPFLSSPSAIRFDTPEPLSVRWMWRHFHPELNPSSHDFAAVLNQHGQVLAVRVPAPALPDGVPVPRGNARHKAALSVSLRSDAWVVVVSQERGETSVACAGQLWDVGSAFPDDSDYAVHEQQRRDLLLKLGLLWESRQISSKAKGLVWYAEEFRFLVGILVPPGTYARLDMWPVLRMLADAPLEFPAPRLRPRTGQSALPPASWRRAAEWVDLELERAGLPVEAAAVLESRWGSDDVPQPEPSVLWPQPALDDHRSRGFALPGGPDNKETQKKQLKQLADNQQRLEELWKMSNSHGISWDELDTAFVAFAKEGKRRYAQWSQVPQAAKAGGDSAKADLPKAAKMKLECEAKAKDFYAQFRPSDEEGNPVDPKRMWPSRVRRLAARLFVQEKKKFLAPWAPGKLTGNLQALVAAKMIRRETHERIYGLAVPDKEEETKVNDSGEEAQSDTAAQEN</sequence>
<evidence type="ECO:0000256" key="6">
    <source>
        <dbReference type="SAM" id="MobiDB-lite"/>
    </source>
</evidence>
<dbReference type="Proteomes" id="UP001642464">
    <property type="component" value="Unassembled WGS sequence"/>
</dbReference>
<evidence type="ECO:0000313" key="9">
    <source>
        <dbReference type="Proteomes" id="UP001642464"/>
    </source>
</evidence>
<keyword evidence="2" id="KW-0808">Transferase</keyword>
<dbReference type="PANTHER" id="PTHR34185">
    <property type="entry name" value="DIADENYLATE CYCLASE"/>
    <property type="match status" value="1"/>
</dbReference>
<keyword evidence="9" id="KW-1185">Reference proteome</keyword>
<dbReference type="Pfam" id="PF02457">
    <property type="entry name" value="DAC"/>
    <property type="match status" value="1"/>
</dbReference>
<proteinExistence type="predicted"/>
<dbReference type="SUPFAM" id="SSF143597">
    <property type="entry name" value="YojJ-like"/>
    <property type="match status" value="1"/>
</dbReference>
<evidence type="ECO:0000256" key="3">
    <source>
        <dbReference type="ARBA" id="ARBA00022695"/>
    </source>
</evidence>
<evidence type="ECO:0000256" key="5">
    <source>
        <dbReference type="ARBA" id="ARBA00022840"/>
    </source>
</evidence>
<name>A0ABP0J7L9_9DINO</name>
<feature type="domain" description="DAC" evidence="7">
    <location>
        <begin position="320"/>
        <end position="475"/>
    </location>
</feature>
<evidence type="ECO:0000313" key="8">
    <source>
        <dbReference type="EMBL" id="CAK9010194.1"/>
    </source>
</evidence>
<dbReference type="SUPFAM" id="SSF52540">
    <property type="entry name" value="P-loop containing nucleoside triphosphate hydrolases"/>
    <property type="match status" value="1"/>
</dbReference>
<dbReference type="InterPro" id="IPR027417">
    <property type="entry name" value="P-loop_NTPase"/>
</dbReference>
<evidence type="ECO:0000256" key="2">
    <source>
        <dbReference type="ARBA" id="ARBA00022679"/>
    </source>
</evidence>
<dbReference type="EMBL" id="CAXAMM010006202">
    <property type="protein sequence ID" value="CAK9010194.1"/>
    <property type="molecule type" value="Genomic_DNA"/>
</dbReference>
<keyword evidence="5" id="KW-0067">ATP-binding</keyword>
<organism evidence="8 9">
    <name type="scientific">Durusdinium trenchii</name>
    <dbReference type="NCBI Taxonomy" id="1381693"/>
    <lineage>
        <taxon>Eukaryota</taxon>
        <taxon>Sar</taxon>
        <taxon>Alveolata</taxon>
        <taxon>Dinophyceae</taxon>
        <taxon>Suessiales</taxon>
        <taxon>Symbiodiniaceae</taxon>
        <taxon>Durusdinium</taxon>
    </lineage>
</organism>
<evidence type="ECO:0000256" key="1">
    <source>
        <dbReference type="ARBA" id="ARBA00000877"/>
    </source>
</evidence>
<dbReference type="InterPro" id="IPR015894">
    <property type="entry name" value="Guanylate-bd_N"/>
</dbReference>
<dbReference type="PANTHER" id="PTHR34185:SF1">
    <property type="entry name" value="DIADENYLATE CYCLASE"/>
    <property type="match status" value="1"/>
</dbReference>